<evidence type="ECO:0000256" key="5">
    <source>
        <dbReference type="ARBA" id="ARBA00023163"/>
    </source>
</evidence>
<keyword evidence="4" id="KW-0238">DNA-binding</keyword>
<dbReference type="InterPro" id="IPR015424">
    <property type="entry name" value="PyrdxlP-dep_Trfase"/>
</dbReference>
<evidence type="ECO:0000256" key="1">
    <source>
        <dbReference type="ARBA" id="ARBA00005384"/>
    </source>
</evidence>
<protein>
    <submittedName>
        <fullName evidence="7">HTH-type transcriptional regulator NorG</fullName>
    </submittedName>
</protein>
<dbReference type="SUPFAM" id="SSF46785">
    <property type="entry name" value="Winged helix' DNA-binding domain"/>
    <property type="match status" value="1"/>
</dbReference>
<keyword evidence="8" id="KW-1185">Reference proteome</keyword>
<dbReference type="CDD" id="cd07377">
    <property type="entry name" value="WHTH_GntR"/>
    <property type="match status" value="1"/>
</dbReference>
<proteinExistence type="inferred from homology"/>
<dbReference type="InterPro" id="IPR015421">
    <property type="entry name" value="PyrdxlP-dep_Trfase_major"/>
</dbReference>
<dbReference type="PRINTS" id="PR00035">
    <property type="entry name" value="HTHGNTR"/>
</dbReference>
<dbReference type="InterPro" id="IPR015422">
    <property type="entry name" value="PyrdxlP-dep_Trfase_small"/>
</dbReference>
<dbReference type="CDD" id="cd00609">
    <property type="entry name" value="AAT_like"/>
    <property type="match status" value="1"/>
</dbReference>
<evidence type="ECO:0000256" key="3">
    <source>
        <dbReference type="ARBA" id="ARBA00023015"/>
    </source>
</evidence>
<reference evidence="7" key="1">
    <citation type="journal article" date="2022" name="Int. J. Syst. Evol. Microbiol.">
        <title>Pseudomonas aegrilactucae sp. nov. and Pseudomonas morbosilactucae sp. nov., pathogens causing bacterial rot of lettuce in Japan.</title>
        <authorList>
            <person name="Sawada H."/>
            <person name="Fujikawa T."/>
            <person name="Satou M."/>
        </authorList>
    </citation>
    <scope>NUCLEOTIDE SEQUENCE</scope>
    <source>
        <strain evidence="7">0166_1</strain>
    </source>
</reference>
<sequence length="495" mass="54164">MHLEQPSAPQDSPQISLARLVEMLGPDWNEGPGPLYAKLGAALRSIVETGFLASGTRLPPERDLAKQLFISRSTVVSAYSVLRDEGVVASRQGSGTWVHNRRQGTFSDEAALSALVQSSYLSSFIDPSPAPIDLTVPMPVAALESIVGMMLPGELGRDLLREATPVGYQPLGLPSLRRQIARYLEARGLPTDEEDLLITSGAQQAISLLLNLFVRPNDAVIVENPTYRGLVDALTPSHARPVTLPIEDANLPGRLRELIDADAPRLIFITPTCHYPTGLTVPEHQRRSLVEVAARASVPIVEDTVNADLSLERPPPYLATYADGLTPVILVGSASKIVWGGLRVGWIRASSPLISRLARLKALSDMGTSLLSQIVVRELLGNLDAILTTQRNELRDSLELMEDTLNAHLPDWRWRRPHGGRSMWIRLPRGDARHFAQFALMSGVAVTAGDTLSVDGSFADHLRLPFVYPPEIIREACQRLSHAWMAYSESLIRGE</sequence>
<dbReference type="InterPro" id="IPR051446">
    <property type="entry name" value="HTH_trans_reg/aminotransferase"/>
</dbReference>
<accession>A0A9E7C1F2</accession>
<evidence type="ECO:0000313" key="7">
    <source>
        <dbReference type="EMBL" id="UGS36537.1"/>
    </source>
</evidence>
<evidence type="ECO:0000313" key="8">
    <source>
        <dbReference type="Proteomes" id="UP001162834"/>
    </source>
</evidence>
<keyword evidence="5" id="KW-0804">Transcription</keyword>
<dbReference type="Proteomes" id="UP001162834">
    <property type="component" value="Chromosome"/>
</dbReference>
<dbReference type="EMBL" id="CP087164">
    <property type="protein sequence ID" value="UGS36537.1"/>
    <property type="molecule type" value="Genomic_DNA"/>
</dbReference>
<name>A0A9E7C1F2_9ACTN</name>
<comment type="similarity">
    <text evidence="1">In the C-terminal section; belongs to the class-I pyridoxal-phosphate-dependent aminotransferase family.</text>
</comment>
<keyword evidence="3" id="KW-0805">Transcription regulation</keyword>
<dbReference type="RefSeq" id="WP_259310603.1">
    <property type="nucleotide sequence ID" value="NZ_CP087164.1"/>
</dbReference>
<organism evidence="7 8">
    <name type="scientific">Capillimicrobium parvum</name>
    <dbReference type="NCBI Taxonomy" id="2884022"/>
    <lineage>
        <taxon>Bacteria</taxon>
        <taxon>Bacillati</taxon>
        <taxon>Actinomycetota</taxon>
        <taxon>Thermoleophilia</taxon>
        <taxon>Solirubrobacterales</taxon>
        <taxon>Capillimicrobiaceae</taxon>
        <taxon>Capillimicrobium</taxon>
    </lineage>
</organism>
<dbReference type="GO" id="GO:0003677">
    <property type="term" value="F:DNA binding"/>
    <property type="evidence" value="ECO:0007669"/>
    <property type="project" value="UniProtKB-KW"/>
</dbReference>
<dbReference type="AlphaFoldDB" id="A0A9E7C1F2"/>
<dbReference type="InterPro" id="IPR036388">
    <property type="entry name" value="WH-like_DNA-bd_sf"/>
</dbReference>
<dbReference type="InterPro" id="IPR000524">
    <property type="entry name" value="Tscrpt_reg_HTH_GntR"/>
</dbReference>
<dbReference type="InterPro" id="IPR036390">
    <property type="entry name" value="WH_DNA-bd_sf"/>
</dbReference>
<dbReference type="InterPro" id="IPR004839">
    <property type="entry name" value="Aminotransferase_I/II_large"/>
</dbReference>
<dbReference type="Pfam" id="PF00392">
    <property type="entry name" value="GntR"/>
    <property type="match status" value="1"/>
</dbReference>
<dbReference type="PANTHER" id="PTHR46577">
    <property type="entry name" value="HTH-TYPE TRANSCRIPTIONAL REGULATORY PROTEIN GABR"/>
    <property type="match status" value="1"/>
</dbReference>
<feature type="domain" description="HTH gntR-type" evidence="6">
    <location>
        <begin position="33"/>
        <end position="101"/>
    </location>
</feature>
<evidence type="ECO:0000256" key="4">
    <source>
        <dbReference type="ARBA" id="ARBA00023125"/>
    </source>
</evidence>
<gene>
    <name evidence="7" type="primary">norG</name>
    <name evidence="7" type="ORF">DSM104329_02943</name>
</gene>
<dbReference type="SMART" id="SM00345">
    <property type="entry name" value="HTH_GNTR"/>
    <property type="match status" value="1"/>
</dbReference>
<evidence type="ECO:0000256" key="2">
    <source>
        <dbReference type="ARBA" id="ARBA00022898"/>
    </source>
</evidence>
<evidence type="ECO:0000259" key="6">
    <source>
        <dbReference type="PROSITE" id="PS50949"/>
    </source>
</evidence>
<dbReference type="SUPFAM" id="SSF53383">
    <property type="entry name" value="PLP-dependent transferases"/>
    <property type="match status" value="1"/>
</dbReference>
<dbReference type="GO" id="GO:0003700">
    <property type="term" value="F:DNA-binding transcription factor activity"/>
    <property type="evidence" value="ECO:0007669"/>
    <property type="project" value="InterPro"/>
</dbReference>
<dbReference type="PROSITE" id="PS50949">
    <property type="entry name" value="HTH_GNTR"/>
    <property type="match status" value="1"/>
</dbReference>
<dbReference type="Pfam" id="PF00155">
    <property type="entry name" value="Aminotran_1_2"/>
    <property type="match status" value="1"/>
</dbReference>
<dbReference type="KEGG" id="sbae:DSM104329_02943"/>
<dbReference type="GO" id="GO:0030170">
    <property type="term" value="F:pyridoxal phosphate binding"/>
    <property type="evidence" value="ECO:0007669"/>
    <property type="project" value="InterPro"/>
</dbReference>
<dbReference type="Gene3D" id="1.10.10.10">
    <property type="entry name" value="Winged helix-like DNA-binding domain superfamily/Winged helix DNA-binding domain"/>
    <property type="match status" value="1"/>
</dbReference>
<dbReference type="Gene3D" id="3.90.1150.10">
    <property type="entry name" value="Aspartate Aminotransferase, domain 1"/>
    <property type="match status" value="1"/>
</dbReference>
<keyword evidence="2" id="KW-0663">Pyridoxal phosphate</keyword>
<dbReference type="Gene3D" id="3.40.640.10">
    <property type="entry name" value="Type I PLP-dependent aspartate aminotransferase-like (Major domain)"/>
    <property type="match status" value="1"/>
</dbReference>
<dbReference type="PANTHER" id="PTHR46577:SF1">
    <property type="entry name" value="HTH-TYPE TRANSCRIPTIONAL REGULATORY PROTEIN GABR"/>
    <property type="match status" value="1"/>
</dbReference>